<dbReference type="PANTHER" id="PTHR45902">
    <property type="entry name" value="LATROPHILIN RECEPTOR-LIKE PROTEIN A"/>
    <property type="match status" value="1"/>
</dbReference>
<dbReference type="GO" id="GO:0004930">
    <property type="term" value="F:G protein-coupled receptor activity"/>
    <property type="evidence" value="ECO:0007669"/>
    <property type="project" value="InterPro"/>
</dbReference>
<proteinExistence type="predicted"/>
<feature type="transmembrane region" description="Helical" evidence="5">
    <location>
        <begin position="166"/>
        <end position="187"/>
    </location>
</feature>
<feature type="transmembrane region" description="Helical" evidence="5">
    <location>
        <begin position="117"/>
        <end position="138"/>
    </location>
</feature>
<gene>
    <name evidence="7" type="ORF">CAPTEDRAFT_75920</name>
</gene>
<dbReference type="AlphaFoldDB" id="R7UMZ3"/>
<dbReference type="OMA" id="FVWVTCI"/>
<feature type="non-terminal residue" evidence="7">
    <location>
        <position position="1"/>
    </location>
</feature>
<feature type="domain" description="G-protein coupled receptors family 2 profile 2" evidence="6">
    <location>
        <begin position="1"/>
        <end position="215"/>
    </location>
</feature>
<feature type="transmembrane region" description="Helical" evidence="5">
    <location>
        <begin position="37"/>
        <end position="54"/>
    </location>
</feature>
<dbReference type="OrthoDB" id="6153483at2759"/>
<dbReference type="GO" id="GO:0016020">
    <property type="term" value="C:membrane"/>
    <property type="evidence" value="ECO:0007669"/>
    <property type="project" value="UniProtKB-SubCell"/>
</dbReference>
<organism evidence="7">
    <name type="scientific">Capitella teleta</name>
    <name type="common">Polychaete worm</name>
    <dbReference type="NCBI Taxonomy" id="283909"/>
    <lineage>
        <taxon>Eukaryota</taxon>
        <taxon>Metazoa</taxon>
        <taxon>Spiralia</taxon>
        <taxon>Lophotrochozoa</taxon>
        <taxon>Annelida</taxon>
        <taxon>Polychaeta</taxon>
        <taxon>Sedentaria</taxon>
        <taxon>Scolecida</taxon>
        <taxon>Capitellidae</taxon>
        <taxon>Capitella</taxon>
    </lineage>
</organism>
<keyword evidence="4 5" id="KW-0472">Membrane</keyword>
<dbReference type="CDD" id="cd15039">
    <property type="entry name" value="7tmB3_Methuselah-like"/>
    <property type="match status" value="1"/>
</dbReference>
<reference evidence="8" key="3">
    <citation type="submission" date="2015-06" db="UniProtKB">
        <authorList>
            <consortium name="EnsemblMetazoa"/>
        </authorList>
    </citation>
    <scope>IDENTIFICATION</scope>
</reference>
<evidence type="ECO:0000313" key="8">
    <source>
        <dbReference type="EnsemblMetazoa" id="CapteP75920"/>
    </source>
</evidence>
<dbReference type="InterPro" id="IPR000832">
    <property type="entry name" value="GPCR_2_secretin-like"/>
</dbReference>
<dbReference type="Gene3D" id="1.20.1070.10">
    <property type="entry name" value="Rhodopsin 7-helix transmembrane proteins"/>
    <property type="match status" value="1"/>
</dbReference>
<dbReference type="Pfam" id="PF00002">
    <property type="entry name" value="7tm_2"/>
    <property type="match status" value="1"/>
</dbReference>
<evidence type="ECO:0000313" key="9">
    <source>
        <dbReference type="Proteomes" id="UP000014760"/>
    </source>
</evidence>
<dbReference type="EMBL" id="KB299806">
    <property type="protein sequence ID" value="ELU07555.1"/>
    <property type="molecule type" value="Genomic_DNA"/>
</dbReference>
<evidence type="ECO:0000256" key="4">
    <source>
        <dbReference type="ARBA" id="ARBA00023136"/>
    </source>
</evidence>
<dbReference type="InterPro" id="IPR017981">
    <property type="entry name" value="GPCR_2-like_7TM"/>
</dbReference>
<feature type="transmembrane region" description="Helical" evidence="5">
    <location>
        <begin position="193"/>
        <end position="213"/>
    </location>
</feature>
<dbReference type="PANTHER" id="PTHR45902:SF1">
    <property type="entry name" value="LATROPHILIN RECEPTOR-LIKE PROTEIN A"/>
    <property type="match status" value="1"/>
</dbReference>
<dbReference type="EMBL" id="AMQN01007044">
    <property type="status" value="NOT_ANNOTATED_CDS"/>
    <property type="molecule type" value="Genomic_DNA"/>
</dbReference>
<protein>
    <recommendedName>
        <fullName evidence="6">G-protein coupled receptors family 2 profile 2 domain-containing protein</fullName>
    </recommendedName>
</protein>
<dbReference type="Proteomes" id="UP000014760">
    <property type="component" value="Unassembled WGS sequence"/>
</dbReference>
<keyword evidence="2 5" id="KW-0812">Transmembrane</keyword>
<evidence type="ECO:0000256" key="2">
    <source>
        <dbReference type="ARBA" id="ARBA00022692"/>
    </source>
</evidence>
<reference evidence="9" key="1">
    <citation type="submission" date="2012-12" db="EMBL/GenBank/DDBJ databases">
        <authorList>
            <person name="Hellsten U."/>
            <person name="Grimwood J."/>
            <person name="Chapman J.A."/>
            <person name="Shapiro H."/>
            <person name="Aerts A."/>
            <person name="Otillar R.P."/>
            <person name="Terry A.Y."/>
            <person name="Boore J.L."/>
            <person name="Simakov O."/>
            <person name="Marletaz F."/>
            <person name="Cho S.-J."/>
            <person name="Edsinger-Gonzales E."/>
            <person name="Havlak P."/>
            <person name="Kuo D.-H."/>
            <person name="Larsson T."/>
            <person name="Lv J."/>
            <person name="Arendt D."/>
            <person name="Savage R."/>
            <person name="Osoegawa K."/>
            <person name="de Jong P."/>
            <person name="Lindberg D.R."/>
            <person name="Seaver E.C."/>
            <person name="Weisblat D.A."/>
            <person name="Putnam N.H."/>
            <person name="Grigoriev I.V."/>
            <person name="Rokhsar D.S."/>
        </authorList>
    </citation>
    <scope>NUCLEOTIDE SEQUENCE</scope>
    <source>
        <strain evidence="9">I ESC-2004</strain>
    </source>
</reference>
<dbReference type="EnsemblMetazoa" id="CapteT75920">
    <property type="protein sequence ID" value="CapteP75920"/>
    <property type="gene ID" value="CapteG75920"/>
</dbReference>
<dbReference type="InterPro" id="IPR053231">
    <property type="entry name" value="GPCR_LN-TM7"/>
</dbReference>
<name>R7UMZ3_CAPTE</name>
<evidence type="ECO:0000313" key="7">
    <source>
        <dbReference type="EMBL" id="ELU07555.1"/>
    </source>
</evidence>
<feature type="non-terminal residue" evidence="7">
    <location>
        <position position="216"/>
    </location>
</feature>
<dbReference type="PRINTS" id="PR00249">
    <property type="entry name" value="GPCRSECRETIN"/>
</dbReference>
<evidence type="ECO:0000259" key="6">
    <source>
        <dbReference type="PROSITE" id="PS50261"/>
    </source>
</evidence>
<sequence>VMCLCSALLIAQVLLQFGSYAREFRSLCITIAALDHWAWLSFFCWMSILAYDISSTMSRDTLTDSHLHARQFRRYLVLAWGIPTVVVSICVVIAVNLPEWLSYTDGVVCWISSGMTSQLLTVAVPLIITLVLNAAFFIRTLMAIRRAVKVAEHAQDASHTQSMLKVYVRLASLMGFTWVLGLLQNVLPYAAMRYAFITCNALQGVSIMMAFVCKQR</sequence>
<evidence type="ECO:0000256" key="5">
    <source>
        <dbReference type="SAM" id="Phobius"/>
    </source>
</evidence>
<accession>R7UMZ3</accession>
<keyword evidence="9" id="KW-1185">Reference proteome</keyword>
<dbReference type="GO" id="GO:0007166">
    <property type="term" value="P:cell surface receptor signaling pathway"/>
    <property type="evidence" value="ECO:0007669"/>
    <property type="project" value="InterPro"/>
</dbReference>
<comment type="subcellular location">
    <subcellularLocation>
        <location evidence="1">Membrane</location>
        <topology evidence="1">Multi-pass membrane protein</topology>
    </subcellularLocation>
</comment>
<dbReference type="PROSITE" id="PS50261">
    <property type="entry name" value="G_PROTEIN_RECEP_F2_4"/>
    <property type="match status" value="1"/>
</dbReference>
<evidence type="ECO:0000256" key="1">
    <source>
        <dbReference type="ARBA" id="ARBA00004141"/>
    </source>
</evidence>
<reference evidence="7 9" key="2">
    <citation type="journal article" date="2013" name="Nature">
        <title>Insights into bilaterian evolution from three spiralian genomes.</title>
        <authorList>
            <person name="Simakov O."/>
            <person name="Marletaz F."/>
            <person name="Cho S.J."/>
            <person name="Edsinger-Gonzales E."/>
            <person name="Havlak P."/>
            <person name="Hellsten U."/>
            <person name="Kuo D.H."/>
            <person name="Larsson T."/>
            <person name="Lv J."/>
            <person name="Arendt D."/>
            <person name="Savage R."/>
            <person name="Osoegawa K."/>
            <person name="de Jong P."/>
            <person name="Grimwood J."/>
            <person name="Chapman J.A."/>
            <person name="Shapiro H."/>
            <person name="Aerts A."/>
            <person name="Otillar R.P."/>
            <person name="Terry A.Y."/>
            <person name="Boore J.L."/>
            <person name="Grigoriev I.V."/>
            <person name="Lindberg D.R."/>
            <person name="Seaver E.C."/>
            <person name="Weisblat D.A."/>
            <person name="Putnam N.H."/>
            <person name="Rokhsar D.S."/>
        </authorList>
    </citation>
    <scope>NUCLEOTIDE SEQUENCE</scope>
    <source>
        <strain evidence="7 9">I ESC-2004</strain>
    </source>
</reference>
<keyword evidence="3 5" id="KW-1133">Transmembrane helix</keyword>
<feature type="transmembrane region" description="Helical" evidence="5">
    <location>
        <begin position="75"/>
        <end position="97"/>
    </location>
</feature>
<evidence type="ECO:0000256" key="3">
    <source>
        <dbReference type="ARBA" id="ARBA00022989"/>
    </source>
</evidence>
<dbReference type="HOGENOM" id="CLU_002753_3_0_1"/>